<sequence length="95" mass="10413">MGADRPVFAVKGLPIDERDTYLSIREGDQFEAGVNSRGQLVIRVLSTNEEHQALRMDSAGEWSVIPSWIAFDADHANTGTLIDGLIEALTQARNS</sequence>
<evidence type="ECO:0000313" key="1">
    <source>
        <dbReference type="EMBL" id="SSA59081.1"/>
    </source>
</evidence>
<dbReference type="Proteomes" id="UP000250028">
    <property type="component" value="Unassembled WGS sequence"/>
</dbReference>
<organism evidence="2 4">
    <name type="scientific">Branchiibius hedensis</name>
    <dbReference type="NCBI Taxonomy" id="672460"/>
    <lineage>
        <taxon>Bacteria</taxon>
        <taxon>Bacillati</taxon>
        <taxon>Actinomycetota</taxon>
        <taxon>Actinomycetes</taxon>
        <taxon>Micrococcales</taxon>
        <taxon>Dermacoccaceae</taxon>
        <taxon>Branchiibius</taxon>
    </lineage>
</organism>
<gene>
    <name evidence="1" type="ORF">SAMN04489750_3896</name>
    <name evidence="2" type="ORF">SAMN04489750_3948</name>
    <name evidence="3" type="ORF">SAMN04489750_3951</name>
</gene>
<dbReference type="EMBL" id="UESZ01000003">
    <property type="protein sequence ID" value="SSA59135.1"/>
    <property type="molecule type" value="Genomic_DNA"/>
</dbReference>
<name>A0A2Y9BQ18_9MICO</name>
<evidence type="ECO:0000313" key="3">
    <source>
        <dbReference type="EMBL" id="SSA59135.1"/>
    </source>
</evidence>
<reference evidence="2" key="2">
    <citation type="submission" date="2016-10" db="EMBL/GenBank/DDBJ databases">
        <authorList>
            <person name="Cai Z."/>
        </authorList>
    </citation>
    <scope>NUCLEOTIDE SEQUENCE [LARGE SCALE GENOMIC DNA]</scope>
    <source>
        <strain evidence="2">DSM 22951</strain>
    </source>
</reference>
<dbReference type="EMBL" id="UESZ01000003">
    <property type="protein sequence ID" value="SSA59081.1"/>
    <property type="molecule type" value="Genomic_DNA"/>
</dbReference>
<accession>A0A2Y9BQ18</accession>
<dbReference type="AlphaFoldDB" id="A0A2Y9BQ18"/>
<evidence type="ECO:0000313" key="2">
    <source>
        <dbReference type="EMBL" id="SSA59132.1"/>
    </source>
</evidence>
<evidence type="ECO:0000313" key="4">
    <source>
        <dbReference type="Proteomes" id="UP000250028"/>
    </source>
</evidence>
<dbReference type="EMBL" id="UESZ01000003">
    <property type="protein sequence ID" value="SSA59132.1"/>
    <property type="molecule type" value="Genomic_DNA"/>
</dbReference>
<keyword evidence="4" id="KW-1185">Reference proteome</keyword>
<reference evidence="4" key="1">
    <citation type="submission" date="2016-10" db="EMBL/GenBank/DDBJ databases">
        <authorList>
            <person name="Varghese N."/>
            <person name="Submissions S."/>
        </authorList>
    </citation>
    <scope>NUCLEOTIDE SEQUENCE [LARGE SCALE GENOMIC DNA]</scope>
    <source>
        <strain evidence="4">DSM 22951</strain>
    </source>
</reference>
<protein>
    <submittedName>
        <fullName evidence="2">Uncharacterized protein</fullName>
    </submittedName>
</protein>
<proteinExistence type="predicted"/>